<name>A0A137PCW3_CONC2</name>
<gene>
    <name evidence="2" type="ORF">CONCODRAFT_4238</name>
</gene>
<feature type="chain" id="PRO_5007294767" evidence="1">
    <location>
        <begin position="20"/>
        <end position="147"/>
    </location>
</feature>
<organism evidence="2 3">
    <name type="scientific">Conidiobolus coronatus (strain ATCC 28846 / CBS 209.66 / NRRL 28638)</name>
    <name type="common">Delacroixia coronata</name>
    <dbReference type="NCBI Taxonomy" id="796925"/>
    <lineage>
        <taxon>Eukaryota</taxon>
        <taxon>Fungi</taxon>
        <taxon>Fungi incertae sedis</taxon>
        <taxon>Zoopagomycota</taxon>
        <taxon>Entomophthoromycotina</taxon>
        <taxon>Entomophthoromycetes</taxon>
        <taxon>Entomophthorales</taxon>
        <taxon>Ancylistaceae</taxon>
        <taxon>Conidiobolus</taxon>
    </lineage>
</organism>
<keyword evidence="1" id="KW-0732">Signal</keyword>
<sequence>MTVQKIVFILAHLILSNLAAPFQEGHHRRSLVSGLGDIGGQLRDESDNFESTAYGDSMLGGQYNKFVPISTVNGIEGLAPLRALERRTQVVGNSGNTRINRDESYDFVSETLGDSLNQGVGNAVSPKSVVGGITSGTTGGLLGRRSQ</sequence>
<dbReference type="EMBL" id="KQ964445">
    <property type="protein sequence ID" value="KXN72844.1"/>
    <property type="molecule type" value="Genomic_DNA"/>
</dbReference>
<dbReference type="Proteomes" id="UP000070444">
    <property type="component" value="Unassembled WGS sequence"/>
</dbReference>
<evidence type="ECO:0000256" key="1">
    <source>
        <dbReference type="SAM" id="SignalP"/>
    </source>
</evidence>
<keyword evidence="3" id="KW-1185">Reference proteome</keyword>
<dbReference type="AlphaFoldDB" id="A0A137PCW3"/>
<evidence type="ECO:0000313" key="3">
    <source>
        <dbReference type="Proteomes" id="UP000070444"/>
    </source>
</evidence>
<evidence type="ECO:0000313" key="2">
    <source>
        <dbReference type="EMBL" id="KXN72844.1"/>
    </source>
</evidence>
<accession>A0A137PCW3</accession>
<protein>
    <submittedName>
        <fullName evidence="2">Uncharacterized protein</fullName>
    </submittedName>
</protein>
<reference evidence="2 3" key="1">
    <citation type="journal article" date="2015" name="Genome Biol. Evol.">
        <title>Phylogenomic analyses indicate that early fungi evolved digesting cell walls of algal ancestors of land plants.</title>
        <authorList>
            <person name="Chang Y."/>
            <person name="Wang S."/>
            <person name="Sekimoto S."/>
            <person name="Aerts A.L."/>
            <person name="Choi C."/>
            <person name="Clum A."/>
            <person name="LaButti K.M."/>
            <person name="Lindquist E.A."/>
            <person name="Yee Ngan C."/>
            <person name="Ohm R.A."/>
            <person name="Salamov A.A."/>
            <person name="Grigoriev I.V."/>
            <person name="Spatafora J.W."/>
            <person name="Berbee M.L."/>
        </authorList>
    </citation>
    <scope>NUCLEOTIDE SEQUENCE [LARGE SCALE GENOMIC DNA]</scope>
    <source>
        <strain evidence="2 3">NRRL 28638</strain>
    </source>
</reference>
<proteinExistence type="predicted"/>
<feature type="non-terminal residue" evidence="2">
    <location>
        <position position="147"/>
    </location>
</feature>
<feature type="signal peptide" evidence="1">
    <location>
        <begin position="1"/>
        <end position="19"/>
    </location>
</feature>